<evidence type="ECO:0000313" key="3">
    <source>
        <dbReference type="Proteomes" id="UP000244013"/>
    </source>
</evidence>
<dbReference type="GeneID" id="91007300"/>
<feature type="compositionally biased region" description="Basic residues" evidence="1">
    <location>
        <begin position="56"/>
        <end position="70"/>
    </location>
</feature>
<feature type="region of interest" description="Disordered" evidence="1">
    <location>
        <begin position="32"/>
        <end position="70"/>
    </location>
</feature>
<protein>
    <submittedName>
        <fullName evidence="2">Phage virion morphogenesis protein</fullName>
    </submittedName>
</protein>
<dbReference type="OrthoDB" id="6402405at2"/>
<evidence type="ECO:0000256" key="1">
    <source>
        <dbReference type="SAM" id="MobiDB-lite"/>
    </source>
</evidence>
<dbReference type="NCBIfam" id="TIGR01635">
    <property type="entry name" value="tail_comp_S"/>
    <property type="match status" value="1"/>
</dbReference>
<organism evidence="2 3">
    <name type="scientific">Sphingomonas faeni</name>
    <dbReference type="NCBI Taxonomy" id="185950"/>
    <lineage>
        <taxon>Bacteria</taxon>
        <taxon>Pseudomonadati</taxon>
        <taxon>Pseudomonadota</taxon>
        <taxon>Alphaproteobacteria</taxon>
        <taxon>Sphingomonadales</taxon>
        <taxon>Sphingomonadaceae</taxon>
        <taxon>Sphingomonas</taxon>
    </lineage>
</organism>
<accession>A0A2T5TZJ3</accession>
<dbReference type="AlphaFoldDB" id="A0A2T5TZJ3"/>
<name>A0A2T5TZJ3_9SPHN</name>
<dbReference type="RefSeq" id="WP_107955465.1">
    <property type="nucleotide sequence ID" value="NZ_QAYE01000009.1"/>
</dbReference>
<gene>
    <name evidence="2" type="ORF">C8J25_109118</name>
</gene>
<dbReference type="Proteomes" id="UP000244013">
    <property type="component" value="Unassembled WGS sequence"/>
</dbReference>
<feature type="compositionally biased region" description="Basic and acidic residues" evidence="1">
    <location>
        <begin position="32"/>
        <end position="49"/>
    </location>
</feature>
<proteinExistence type="predicted"/>
<sequence length="152" mass="16917">MNDFAPIEQLVRDLLVRTAAPERARLMRSIGREIRKSQSDRIAAQRDPEGAAFAPRRPKPDRGRKKGKLRQQKMFRKLRMAKSLKAGGNGDEVWVGFGGRASRIASIHQAGLSDAPAPGQPKVRYARRVLLGLTETEQQRILDLILAQVAPS</sequence>
<dbReference type="InterPro" id="IPR006522">
    <property type="entry name" value="Phage_virion_morphogenesis"/>
</dbReference>
<evidence type="ECO:0000313" key="2">
    <source>
        <dbReference type="EMBL" id="PTW44688.1"/>
    </source>
</evidence>
<dbReference type="Pfam" id="PF05069">
    <property type="entry name" value="Phage_tail_S"/>
    <property type="match status" value="1"/>
</dbReference>
<reference evidence="2 3" key="1">
    <citation type="submission" date="2018-04" db="EMBL/GenBank/DDBJ databases">
        <title>Genomic Encyclopedia of Type Strains, Phase III (KMG-III): the genomes of soil and plant-associated and newly described type strains.</title>
        <authorList>
            <person name="Whitman W."/>
        </authorList>
    </citation>
    <scope>NUCLEOTIDE SEQUENCE [LARGE SCALE GENOMIC DNA]</scope>
    <source>
        <strain evidence="2 3">MA-olki</strain>
    </source>
</reference>
<dbReference type="EMBL" id="QAYE01000009">
    <property type="protein sequence ID" value="PTW44688.1"/>
    <property type="molecule type" value="Genomic_DNA"/>
</dbReference>
<comment type="caution">
    <text evidence="2">The sequence shown here is derived from an EMBL/GenBank/DDBJ whole genome shotgun (WGS) entry which is preliminary data.</text>
</comment>